<evidence type="ECO:0000256" key="2">
    <source>
        <dbReference type="ARBA" id="ARBA00001966"/>
    </source>
</evidence>
<reference evidence="11 12" key="1">
    <citation type="submission" date="2019-06" db="EMBL/GenBank/DDBJ databases">
        <title>Persicimonas caeni gen. nov., sp. nov., a predatory bacterium isolated from solar saltern.</title>
        <authorList>
            <person name="Wang S."/>
        </authorList>
    </citation>
    <scope>NUCLEOTIDE SEQUENCE [LARGE SCALE GENOMIC DNA]</scope>
    <source>
        <strain evidence="11 12">YN101</strain>
    </source>
</reference>
<evidence type="ECO:0000259" key="10">
    <source>
        <dbReference type="PROSITE" id="PS51379"/>
    </source>
</evidence>
<keyword evidence="6 9" id="KW-0249">Electron transport</keyword>
<evidence type="ECO:0000256" key="4">
    <source>
        <dbReference type="ARBA" id="ARBA00022485"/>
    </source>
</evidence>
<dbReference type="RefSeq" id="WP_141196806.1">
    <property type="nucleotide sequence ID" value="NZ_CP041186.1"/>
</dbReference>
<dbReference type="PANTHER" id="PTHR42859:SF2">
    <property type="entry name" value="FERREDOXIN"/>
    <property type="match status" value="1"/>
</dbReference>
<evidence type="ECO:0000256" key="7">
    <source>
        <dbReference type="ARBA" id="ARBA00023004"/>
    </source>
</evidence>
<dbReference type="AlphaFoldDB" id="A0A4Y6PPV8"/>
<dbReference type="Pfam" id="PF00037">
    <property type="entry name" value="Fer4"/>
    <property type="match status" value="1"/>
</dbReference>
<evidence type="ECO:0000256" key="8">
    <source>
        <dbReference type="ARBA" id="ARBA00023014"/>
    </source>
</evidence>
<keyword evidence="5 9" id="KW-0479">Metal-binding</keyword>
<feature type="domain" description="4Fe-4S ferredoxin-type" evidence="10">
    <location>
        <begin position="50"/>
        <end position="79"/>
    </location>
</feature>
<dbReference type="Proteomes" id="UP000315995">
    <property type="component" value="Chromosome"/>
</dbReference>
<dbReference type="InterPro" id="IPR017900">
    <property type="entry name" value="4Fe4S_Fe_S_CS"/>
</dbReference>
<keyword evidence="3 9" id="KW-0813">Transport</keyword>
<dbReference type="PRINTS" id="PR00354">
    <property type="entry name" value="7FE8SFRDOXIN"/>
</dbReference>
<evidence type="ECO:0000313" key="12">
    <source>
        <dbReference type="Proteomes" id="UP000315995"/>
    </source>
</evidence>
<organism evidence="11 12">
    <name type="scientific">Persicimonas caeni</name>
    <dbReference type="NCBI Taxonomy" id="2292766"/>
    <lineage>
        <taxon>Bacteria</taxon>
        <taxon>Deltaproteobacteria</taxon>
        <taxon>Bradymonadales</taxon>
        <taxon>Bradymonadaceae</taxon>
        <taxon>Persicimonas</taxon>
    </lineage>
</organism>
<evidence type="ECO:0000256" key="1">
    <source>
        <dbReference type="ARBA" id="ARBA00001927"/>
    </source>
</evidence>
<dbReference type="PROSITE" id="PS51379">
    <property type="entry name" value="4FE4S_FER_2"/>
    <property type="match status" value="2"/>
</dbReference>
<sequence length="97" mass="10893">MTFVIAEPCQGTCDTSCVEVCPVDCIHGPLSVDEIREIQAAGDDERLANIQLYIDPDICIDCGACEPECPVEAIFEEWDVPSEWEDYTEKNAEFFQQ</sequence>
<keyword evidence="4 9" id="KW-0004">4Fe-4S</keyword>
<dbReference type="GO" id="GO:0051539">
    <property type="term" value="F:4 iron, 4 sulfur cluster binding"/>
    <property type="evidence" value="ECO:0007669"/>
    <property type="project" value="UniProtKB-UniRule"/>
</dbReference>
<dbReference type="EMBL" id="CP041186">
    <property type="protein sequence ID" value="QDG50310.1"/>
    <property type="molecule type" value="Genomic_DNA"/>
</dbReference>
<evidence type="ECO:0000256" key="5">
    <source>
        <dbReference type="ARBA" id="ARBA00022723"/>
    </source>
</evidence>
<keyword evidence="7 9" id="KW-0408">Iron</keyword>
<protein>
    <recommendedName>
        <fullName evidence="9">Ferredoxin</fullName>
    </recommendedName>
</protein>
<accession>A0A4Y6PPV8</accession>
<dbReference type="InterPro" id="IPR050294">
    <property type="entry name" value="RnfB_subfamily"/>
</dbReference>
<comment type="cofactor">
    <cofactor evidence="2 9">
        <name>[4Fe-4S] cluster</name>
        <dbReference type="ChEBI" id="CHEBI:49883"/>
    </cofactor>
</comment>
<dbReference type="GO" id="GO:0009055">
    <property type="term" value="F:electron transfer activity"/>
    <property type="evidence" value="ECO:0007669"/>
    <property type="project" value="UniProtKB-UniRule"/>
</dbReference>
<dbReference type="InterPro" id="IPR017896">
    <property type="entry name" value="4Fe4S_Fe-S-bd"/>
</dbReference>
<feature type="domain" description="4Fe-4S ferredoxin-type" evidence="10">
    <location>
        <begin position="1"/>
        <end position="31"/>
    </location>
</feature>
<comment type="cofactor">
    <cofactor evidence="1">
        <name>[3Fe-4S] cluster</name>
        <dbReference type="ChEBI" id="CHEBI:21137"/>
    </cofactor>
</comment>
<accession>A0A5B8Y1N0</accession>
<evidence type="ECO:0000256" key="3">
    <source>
        <dbReference type="ARBA" id="ARBA00022448"/>
    </source>
</evidence>
<dbReference type="Gene3D" id="3.30.70.20">
    <property type="match status" value="1"/>
</dbReference>
<name>A0A4Y6PPV8_PERCE</name>
<evidence type="ECO:0000313" key="11">
    <source>
        <dbReference type="EMBL" id="QDG50310.1"/>
    </source>
</evidence>
<dbReference type="SUPFAM" id="SSF54862">
    <property type="entry name" value="4Fe-4S ferredoxins"/>
    <property type="match status" value="1"/>
</dbReference>
<keyword evidence="8 9" id="KW-0411">Iron-sulfur</keyword>
<evidence type="ECO:0000256" key="9">
    <source>
        <dbReference type="RuleBase" id="RU365098"/>
    </source>
</evidence>
<dbReference type="PANTHER" id="PTHR42859">
    <property type="entry name" value="OXIDOREDUCTASE"/>
    <property type="match status" value="1"/>
</dbReference>
<dbReference type="PROSITE" id="PS00198">
    <property type="entry name" value="4FE4S_FER_1"/>
    <property type="match status" value="1"/>
</dbReference>
<evidence type="ECO:0000256" key="6">
    <source>
        <dbReference type="ARBA" id="ARBA00022982"/>
    </source>
</evidence>
<comment type="function">
    <text evidence="9">Ferredoxins are iron-sulfur proteins that transfer electrons in a wide variety of metabolic reactions.</text>
</comment>
<gene>
    <name evidence="11" type="ORF">FIV42_06055</name>
</gene>
<dbReference type="GO" id="GO:0046872">
    <property type="term" value="F:metal ion binding"/>
    <property type="evidence" value="ECO:0007669"/>
    <property type="project" value="UniProtKB-UniRule"/>
</dbReference>
<dbReference type="InterPro" id="IPR000813">
    <property type="entry name" value="7Fe_ferredoxin"/>
</dbReference>
<proteinExistence type="predicted"/>
<dbReference type="OrthoDB" id="9803397at2"/>
<keyword evidence="12" id="KW-1185">Reference proteome</keyword>